<feature type="domain" description="Methyltransferase type 11" evidence="4">
    <location>
        <begin position="42"/>
        <end position="130"/>
    </location>
</feature>
<dbReference type="Proteomes" id="UP000430202">
    <property type="component" value="Unassembled WGS sequence"/>
</dbReference>
<dbReference type="InterPro" id="IPR051052">
    <property type="entry name" value="Diverse_substrate_MTase"/>
</dbReference>
<accession>A0A653WNZ7</accession>
<proteinExistence type="inferred from homology"/>
<dbReference type="GO" id="GO:0032259">
    <property type="term" value="P:methylation"/>
    <property type="evidence" value="ECO:0007669"/>
    <property type="project" value="UniProtKB-KW"/>
</dbReference>
<gene>
    <name evidence="5" type="ORF">MARI151_60311</name>
</gene>
<evidence type="ECO:0000313" key="6">
    <source>
        <dbReference type="Proteomes" id="UP000430202"/>
    </source>
</evidence>
<sequence length="245" mass="27666">MSKMIKDYDQITAFHYASYRPLLHTKILERYLPNHEKVDLGLDIGCGTGQSAISLSAFCKKVIGVDPSQEMIQKSIGHPSVTYQTMKNNVLDFNDDSFDIITFAGSLFYAKSQEILDESIRVSKTNAKVIAYDFEILLSPIFKLLGVVEETHIASNYNHEENFTGLQTAAITLDEQYKQAIDLEITITDLAHLLLSSKEDYAKLSNTYGPENLFELLIQQLQNKLESENTTLKANTYLTAYTVMK</sequence>
<dbReference type="CDD" id="cd02440">
    <property type="entry name" value="AdoMet_MTases"/>
    <property type="match status" value="1"/>
</dbReference>
<evidence type="ECO:0000256" key="3">
    <source>
        <dbReference type="ARBA" id="ARBA00022679"/>
    </source>
</evidence>
<comment type="similarity">
    <text evidence="1">Belongs to the methyltransferase superfamily.</text>
</comment>
<keyword evidence="6" id="KW-1185">Reference proteome</keyword>
<dbReference type="PANTHER" id="PTHR44942">
    <property type="entry name" value="METHYLTRANSF_11 DOMAIN-CONTAINING PROTEIN"/>
    <property type="match status" value="1"/>
</dbReference>
<protein>
    <submittedName>
        <fullName evidence="5">Class I SAM-dependent methyltransferase</fullName>
    </submittedName>
</protein>
<evidence type="ECO:0000256" key="2">
    <source>
        <dbReference type="ARBA" id="ARBA00022603"/>
    </source>
</evidence>
<keyword evidence="2 5" id="KW-0489">Methyltransferase</keyword>
<dbReference type="GO" id="GO:0008757">
    <property type="term" value="F:S-adenosylmethionine-dependent methyltransferase activity"/>
    <property type="evidence" value="ECO:0007669"/>
    <property type="project" value="InterPro"/>
</dbReference>
<dbReference type="AlphaFoldDB" id="A0A653WNZ7"/>
<keyword evidence="3 5" id="KW-0808">Transferase</keyword>
<evidence type="ECO:0000259" key="4">
    <source>
        <dbReference type="Pfam" id="PF08241"/>
    </source>
</evidence>
<dbReference type="PANTHER" id="PTHR44942:SF4">
    <property type="entry name" value="METHYLTRANSFERASE TYPE 11 DOMAIN-CONTAINING PROTEIN"/>
    <property type="match status" value="1"/>
</dbReference>
<dbReference type="InterPro" id="IPR013216">
    <property type="entry name" value="Methyltransf_11"/>
</dbReference>
<dbReference type="Gene3D" id="3.40.50.150">
    <property type="entry name" value="Vaccinia Virus protein VP39"/>
    <property type="match status" value="1"/>
</dbReference>
<evidence type="ECO:0000256" key="1">
    <source>
        <dbReference type="ARBA" id="ARBA00008361"/>
    </source>
</evidence>
<dbReference type="InterPro" id="IPR029063">
    <property type="entry name" value="SAM-dependent_MTases_sf"/>
</dbReference>
<dbReference type="SUPFAM" id="SSF53335">
    <property type="entry name" value="S-adenosyl-L-methionine-dependent methyltransferases"/>
    <property type="match status" value="1"/>
</dbReference>
<evidence type="ECO:0000313" key="5">
    <source>
        <dbReference type="EMBL" id="VXC20359.1"/>
    </source>
</evidence>
<reference evidence="5 6" key="1">
    <citation type="submission" date="2019-10" db="EMBL/GenBank/DDBJ databases">
        <authorList>
            <person name="Karimi E."/>
        </authorList>
    </citation>
    <scope>NUCLEOTIDE SEQUENCE [LARGE SCALE GENOMIC DNA]</scope>
    <source>
        <strain evidence="5">Maribacter sp. 151</strain>
    </source>
</reference>
<dbReference type="Pfam" id="PF08241">
    <property type="entry name" value="Methyltransf_11"/>
    <property type="match status" value="1"/>
</dbReference>
<dbReference type="EMBL" id="CABWLR010000006">
    <property type="protein sequence ID" value="VXC20359.1"/>
    <property type="molecule type" value="Genomic_DNA"/>
</dbReference>
<organism evidence="5 6">
    <name type="scientific">Maribacter litoralis</name>
    <dbReference type="NCBI Taxonomy" id="2059726"/>
    <lineage>
        <taxon>Bacteria</taxon>
        <taxon>Pseudomonadati</taxon>
        <taxon>Bacteroidota</taxon>
        <taxon>Flavobacteriia</taxon>
        <taxon>Flavobacteriales</taxon>
        <taxon>Flavobacteriaceae</taxon>
        <taxon>Maribacter</taxon>
    </lineage>
</organism>
<name>A0A653WNZ7_9FLAO</name>